<dbReference type="KEGG" id="aalt:CC77DRAFT_1017012"/>
<dbReference type="VEuPathDB" id="FungiDB:CC77DRAFT_1017012"/>
<accession>A0A177DY40</accession>
<dbReference type="EMBL" id="KV441471">
    <property type="protein sequence ID" value="OAG24655.1"/>
    <property type="molecule type" value="Genomic_DNA"/>
</dbReference>
<evidence type="ECO:0000313" key="2">
    <source>
        <dbReference type="EMBL" id="OAG24655.1"/>
    </source>
</evidence>
<dbReference type="RefSeq" id="XP_018390076.1">
    <property type="nucleotide sequence ID" value="XM_018524325.1"/>
</dbReference>
<name>A0A177DY40_ALTAL</name>
<feature type="transmembrane region" description="Helical" evidence="1">
    <location>
        <begin position="12"/>
        <end position="33"/>
    </location>
</feature>
<keyword evidence="3" id="KW-1185">Reference proteome</keyword>
<evidence type="ECO:0000256" key="1">
    <source>
        <dbReference type="SAM" id="Phobius"/>
    </source>
</evidence>
<protein>
    <submittedName>
        <fullName evidence="2">Uncharacterized protein</fullName>
    </submittedName>
</protein>
<dbReference type="GeneID" id="29109919"/>
<gene>
    <name evidence="2" type="ORF">CC77DRAFT_1017012</name>
</gene>
<reference evidence="2 3" key="1">
    <citation type="submission" date="2016-05" db="EMBL/GenBank/DDBJ databases">
        <title>Comparative analysis of secretome profiles of manganese(II)-oxidizing ascomycete fungi.</title>
        <authorList>
            <consortium name="DOE Joint Genome Institute"/>
            <person name="Zeiner C.A."/>
            <person name="Purvine S.O."/>
            <person name="Zink E.M."/>
            <person name="Wu S."/>
            <person name="Pasa-Tolic L."/>
            <person name="Chaput D.L."/>
            <person name="Haridas S."/>
            <person name="Grigoriev I.V."/>
            <person name="Santelli C.M."/>
            <person name="Hansel C.M."/>
        </authorList>
    </citation>
    <scope>NUCLEOTIDE SEQUENCE [LARGE SCALE GENOMIC DNA]</scope>
    <source>
        <strain evidence="2 3">SRC1lrK2f</strain>
    </source>
</reference>
<keyword evidence="1" id="KW-1133">Transmembrane helix</keyword>
<dbReference type="Proteomes" id="UP000077248">
    <property type="component" value="Unassembled WGS sequence"/>
</dbReference>
<evidence type="ECO:0000313" key="3">
    <source>
        <dbReference type="Proteomes" id="UP000077248"/>
    </source>
</evidence>
<keyword evidence="1" id="KW-0812">Transmembrane</keyword>
<keyword evidence="1" id="KW-0472">Membrane</keyword>
<dbReference type="AlphaFoldDB" id="A0A177DY40"/>
<sequence>MPNQIHHTKTSILLGLRVPILFVVWIASSIRFVQLSTTTTFVTVAKNRVLVVEIVSRLLRVL</sequence>
<organism evidence="2 3">
    <name type="scientific">Alternaria alternata</name>
    <name type="common">Alternaria rot fungus</name>
    <name type="synonym">Torula alternata</name>
    <dbReference type="NCBI Taxonomy" id="5599"/>
    <lineage>
        <taxon>Eukaryota</taxon>
        <taxon>Fungi</taxon>
        <taxon>Dikarya</taxon>
        <taxon>Ascomycota</taxon>
        <taxon>Pezizomycotina</taxon>
        <taxon>Dothideomycetes</taxon>
        <taxon>Pleosporomycetidae</taxon>
        <taxon>Pleosporales</taxon>
        <taxon>Pleosporineae</taxon>
        <taxon>Pleosporaceae</taxon>
        <taxon>Alternaria</taxon>
        <taxon>Alternaria sect. Alternaria</taxon>
        <taxon>Alternaria alternata complex</taxon>
    </lineage>
</organism>
<proteinExistence type="predicted"/>